<keyword evidence="2" id="KW-1185">Reference proteome</keyword>
<proteinExistence type="predicted"/>
<reference evidence="1" key="3">
    <citation type="submission" date="2025-09" db="UniProtKB">
        <authorList>
            <consortium name="Ensembl"/>
        </authorList>
    </citation>
    <scope>IDENTIFICATION</scope>
</reference>
<name>A0A3P9C0M4_9CICH</name>
<reference evidence="1" key="2">
    <citation type="submission" date="2025-08" db="UniProtKB">
        <authorList>
            <consortium name="Ensembl"/>
        </authorList>
    </citation>
    <scope>IDENTIFICATION</scope>
</reference>
<sequence>LASLCYRFHFLDLVLEISTTGLDTSNHERTFCRMLMCSLMLNLHYVFLLRINDHFLLYKGATIKLQSGLKYLKTSFSIVN</sequence>
<evidence type="ECO:0000313" key="2">
    <source>
        <dbReference type="Proteomes" id="UP000265160"/>
    </source>
</evidence>
<organism evidence="1 2">
    <name type="scientific">Maylandia zebra</name>
    <name type="common">zebra mbuna</name>
    <dbReference type="NCBI Taxonomy" id="106582"/>
    <lineage>
        <taxon>Eukaryota</taxon>
        <taxon>Metazoa</taxon>
        <taxon>Chordata</taxon>
        <taxon>Craniata</taxon>
        <taxon>Vertebrata</taxon>
        <taxon>Euteleostomi</taxon>
        <taxon>Actinopterygii</taxon>
        <taxon>Neopterygii</taxon>
        <taxon>Teleostei</taxon>
        <taxon>Neoteleostei</taxon>
        <taxon>Acanthomorphata</taxon>
        <taxon>Ovalentaria</taxon>
        <taxon>Cichlomorphae</taxon>
        <taxon>Cichliformes</taxon>
        <taxon>Cichlidae</taxon>
        <taxon>African cichlids</taxon>
        <taxon>Pseudocrenilabrinae</taxon>
        <taxon>Haplochromini</taxon>
        <taxon>Maylandia</taxon>
        <taxon>Maylandia zebra complex</taxon>
    </lineage>
</organism>
<reference evidence="1 2" key="1">
    <citation type="journal article" date="2014" name="Nature">
        <title>The genomic substrate for adaptive radiation in African cichlid fish.</title>
        <authorList>
            <person name="Brawand D."/>
            <person name="Wagner C.E."/>
            <person name="Li Y.I."/>
            <person name="Malinsky M."/>
            <person name="Keller I."/>
            <person name="Fan S."/>
            <person name="Simakov O."/>
            <person name="Ng A.Y."/>
            <person name="Lim Z.W."/>
            <person name="Bezault E."/>
            <person name="Turner-Maier J."/>
            <person name="Johnson J."/>
            <person name="Alcazar R."/>
            <person name="Noh H.J."/>
            <person name="Russell P."/>
            <person name="Aken B."/>
            <person name="Alfoldi J."/>
            <person name="Amemiya C."/>
            <person name="Azzouzi N."/>
            <person name="Baroiller J.F."/>
            <person name="Barloy-Hubler F."/>
            <person name="Berlin A."/>
            <person name="Bloomquist R."/>
            <person name="Carleton K.L."/>
            <person name="Conte M.A."/>
            <person name="D'Cotta H."/>
            <person name="Eshel O."/>
            <person name="Gaffney L."/>
            <person name="Galibert F."/>
            <person name="Gante H.F."/>
            <person name="Gnerre S."/>
            <person name="Greuter L."/>
            <person name="Guyon R."/>
            <person name="Haddad N.S."/>
            <person name="Haerty W."/>
            <person name="Harris R.M."/>
            <person name="Hofmann H.A."/>
            <person name="Hourlier T."/>
            <person name="Hulata G."/>
            <person name="Jaffe D.B."/>
            <person name="Lara M."/>
            <person name="Lee A.P."/>
            <person name="MacCallum I."/>
            <person name="Mwaiko S."/>
            <person name="Nikaido M."/>
            <person name="Nishihara H."/>
            <person name="Ozouf-Costaz C."/>
            <person name="Penman D.J."/>
            <person name="Przybylski D."/>
            <person name="Rakotomanga M."/>
            <person name="Renn S.C.P."/>
            <person name="Ribeiro F.J."/>
            <person name="Ron M."/>
            <person name="Salzburger W."/>
            <person name="Sanchez-Pulido L."/>
            <person name="Santos M.E."/>
            <person name="Searle S."/>
            <person name="Sharpe T."/>
            <person name="Swofford R."/>
            <person name="Tan F.J."/>
            <person name="Williams L."/>
            <person name="Young S."/>
            <person name="Yin S."/>
            <person name="Okada N."/>
            <person name="Kocher T.D."/>
            <person name="Miska E.A."/>
            <person name="Lander E.S."/>
            <person name="Venkatesh B."/>
            <person name="Fernald R.D."/>
            <person name="Meyer A."/>
            <person name="Ponting C.P."/>
            <person name="Streelman J.T."/>
            <person name="Lindblad-Toh K."/>
            <person name="Seehausen O."/>
            <person name="Di Palma F."/>
        </authorList>
    </citation>
    <scope>NUCLEOTIDE SEQUENCE</scope>
</reference>
<evidence type="ECO:0000313" key="1">
    <source>
        <dbReference type="Ensembl" id="ENSMZEP00005015724.1"/>
    </source>
</evidence>
<dbReference type="Ensembl" id="ENSMZET00005016231.1">
    <property type="protein sequence ID" value="ENSMZEP00005015724.1"/>
    <property type="gene ID" value="ENSMZEG00005011807.1"/>
</dbReference>
<dbReference type="GeneTree" id="ENSGT00940000179726"/>
<dbReference type="Proteomes" id="UP000265160">
    <property type="component" value="LG8"/>
</dbReference>
<accession>A0A3P9C0M4</accession>
<dbReference type="AlphaFoldDB" id="A0A3P9C0M4"/>
<protein>
    <submittedName>
        <fullName evidence="1">Uncharacterized protein</fullName>
    </submittedName>
</protein>